<name>A0ACB0KCU5_TRIPR</name>
<reference evidence="1" key="1">
    <citation type="submission" date="2023-10" db="EMBL/GenBank/DDBJ databases">
        <authorList>
            <person name="Rodriguez Cubillos JULIANA M."/>
            <person name="De Vega J."/>
        </authorList>
    </citation>
    <scope>NUCLEOTIDE SEQUENCE</scope>
</reference>
<sequence length="203" mass="23333">MDTHTPSTSTHNPFCSTVNNNNLVISWIPATPLRKMVALASIAAGIQFGWTLQLSLLTPYVQLLGVPHQWAANVWLWKPCFRMEPLVGYYSDRAHSSSLASLQWQLLLRYNMVQFLQQISVSRLLWHQFTPTQQRPGKIIVSSLSGQWDKLFGGKMSFFGHSDTGRYGPYGQCIEERKWFPLIVAKQINWCRSFSYVCFFLLL</sequence>
<gene>
    <name evidence="1" type="ORF">MILVUS5_LOCUS20965</name>
</gene>
<dbReference type="Proteomes" id="UP001177021">
    <property type="component" value="Unassembled WGS sequence"/>
</dbReference>
<evidence type="ECO:0000313" key="1">
    <source>
        <dbReference type="EMBL" id="CAJ2653665.1"/>
    </source>
</evidence>
<accession>A0ACB0KCU5</accession>
<protein>
    <submittedName>
        <fullName evidence="1">Uncharacterized protein</fullName>
    </submittedName>
</protein>
<proteinExistence type="predicted"/>
<comment type="caution">
    <text evidence="1">The sequence shown here is derived from an EMBL/GenBank/DDBJ whole genome shotgun (WGS) entry which is preliminary data.</text>
</comment>
<organism evidence="1 2">
    <name type="scientific">Trifolium pratense</name>
    <name type="common">Red clover</name>
    <dbReference type="NCBI Taxonomy" id="57577"/>
    <lineage>
        <taxon>Eukaryota</taxon>
        <taxon>Viridiplantae</taxon>
        <taxon>Streptophyta</taxon>
        <taxon>Embryophyta</taxon>
        <taxon>Tracheophyta</taxon>
        <taxon>Spermatophyta</taxon>
        <taxon>Magnoliopsida</taxon>
        <taxon>eudicotyledons</taxon>
        <taxon>Gunneridae</taxon>
        <taxon>Pentapetalae</taxon>
        <taxon>rosids</taxon>
        <taxon>fabids</taxon>
        <taxon>Fabales</taxon>
        <taxon>Fabaceae</taxon>
        <taxon>Papilionoideae</taxon>
        <taxon>50 kb inversion clade</taxon>
        <taxon>NPAAA clade</taxon>
        <taxon>Hologalegina</taxon>
        <taxon>IRL clade</taxon>
        <taxon>Trifolieae</taxon>
        <taxon>Trifolium</taxon>
    </lineage>
</organism>
<evidence type="ECO:0000313" key="2">
    <source>
        <dbReference type="Proteomes" id="UP001177021"/>
    </source>
</evidence>
<keyword evidence="2" id="KW-1185">Reference proteome</keyword>
<dbReference type="EMBL" id="CASHSV030000206">
    <property type="protein sequence ID" value="CAJ2653665.1"/>
    <property type="molecule type" value="Genomic_DNA"/>
</dbReference>